<comment type="subcellular location">
    <subcellularLocation>
        <location evidence="7">Mitochondrion</location>
    </subcellularLocation>
    <subcellularLocation>
        <location evidence="7">Nucleus</location>
    </subcellularLocation>
</comment>
<gene>
    <name evidence="7" type="primary">UNG1</name>
    <name evidence="11" type="ORF">AAJ76_900054438</name>
</gene>
<comment type="similarity">
    <text evidence="2 7 9">Belongs to the uracil-DNA glycosylase (UDG) superfamily. UNG family.</text>
</comment>
<dbReference type="InterPro" id="IPR036895">
    <property type="entry name" value="Uracil-DNA_glycosylase-like_sf"/>
</dbReference>
<dbReference type="SUPFAM" id="SSF52141">
    <property type="entry name" value="Uracil-DNA glycosylase-like"/>
    <property type="match status" value="1"/>
</dbReference>
<dbReference type="InterPro" id="IPR002043">
    <property type="entry name" value="UDG_fam1"/>
</dbReference>
<evidence type="ECO:0000256" key="3">
    <source>
        <dbReference type="ARBA" id="ARBA00012030"/>
    </source>
</evidence>
<dbReference type="EMBL" id="JPQZ01000009">
    <property type="protein sequence ID" value="KKO75932.1"/>
    <property type="molecule type" value="Genomic_DNA"/>
</dbReference>
<feature type="active site" description="Proton acceptor" evidence="7 8">
    <location>
        <position position="98"/>
    </location>
</feature>
<evidence type="ECO:0000259" key="10">
    <source>
        <dbReference type="SMART" id="SM00986"/>
    </source>
</evidence>
<dbReference type="Gene3D" id="3.40.470.10">
    <property type="entry name" value="Uracil-DNA glycosylase-like domain"/>
    <property type="match status" value="1"/>
</dbReference>
<proteinExistence type="inferred from homology"/>
<evidence type="ECO:0000313" key="11">
    <source>
        <dbReference type="EMBL" id="KKO75932.1"/>
    </source>
</evidence>
<keyword evidence="4 7" id="KW-0227">DNA damage</keyword>
<dbReference type="PANTHER" id="PTHR11264">
    <property type="entry name" value="URACIL-DNA GLYCOSYLASE"/>
    <property type="match status" value="1"/>
</dbReference>
<evidence type="ECO:0000256" key="5">
    <source>
        <dbReference type="ARBA" id="ARBA00022801"/>
    </source>
</evidence>
<dbReference type="SMART" id="SM00986">
    <property type="entry name" value="UDG"/>
    <property type="match status" value="1"/>
</dbReference>
<evidence type="ECO:0000256" key="4">
    <source>
        <dbReference type="ARBA" id="ARBA00022763"/>
    </source>
</evidence>
<feature type="domain" description="Uracil-DNA glycosylase-like" evidence="10">
    <location>
        <begin position="83"/>
        <end position="243"/>
    </location>
</feature>
<dbReference type="OrthoDB" id="10031947at2759"/>
<dbReference type="GO" id="GO:0004844">
    <property type="term" value="F:uracil DNA N-glycosylase activity"/>
    <property type="evidence" value="ECO:0007669"/>
    <property type="project" value="UniProtKB-UniRule"/>
</dbReference>
<dbReference type="Proteomes" id="UP000034350">
    <property type="component" value="Unassembled WGS sequence"/>
</dbReference>
<keyword evidence="6 7" id="KW-0234">DNA repair</keyword>
<accession>A0A0F9YTW9</accession>
<evidence type="ECO:0000256" key="9">
    <source>
        <dbReference type="RuleBase" id="RU003780"/>
    </source>
</evidence>
<dbReference type="NCBIfam" id="NF003588">
    <property type="entry name" value="PRK05254.1-1"/>
    <property type="match status" value="1"/>
</dbReference>
<dbReference type="NCBIfam" id="TIGR00628">
    <property type="entry name" value="ung"/>
    <property type="match status" value="1"/>
</dbReference>
<dbReference type="AlphaFoldDB" id="A0A0F9YTW9"/>
<evidence type="ECO:0000256" key="1">
    <source>
        <dbReference type="ARBA" id="ARBA00001400"/>
    </source>
</evidence>
<protein>
    <recommendedName>
        <fullName evidence="3 7">Uracil-DNA glycosylase</fullName>
        <shortName evidence="7">UDG</shortName>
        <ecNumber evidence="3 7">3.2.2.27</ecNumber>
    </recommendedName>
</protein>
<evidence type="ECO:0000256" key="2">
    <source>
        <dbReference type="ARBA" id="ARBA00008184"/>
    </source>
</evidence>
<organism evidence="11 12">
    <name type="scientific">Vairimorpha ceranae</name>
    <dbReference type="NCBI Taxonomy" id="40302"/>
    <lineage>
        <taxon>Eukaryota</taxon>
        <taxon>Fungi</taxon>
        <taxon>Fungi incertae sedis</taxon>
        <taxon>Microsporidia</taxon>
        <taxon>Nosematidae</taxon>
        <taxon>Vairimorpha</taxon>
    </lineage>
</organism>
<evidence type="ECO:0000256" key="8">
    <source>
        <dbReference type="PROSITE-ProRule" id="PRU10072"/>
    </source>
</evidence>
<evidence type="ECO:0000256" key="7">
    <source>
        <dbReference type="HAMAP-Rule" id="MF_03166"/>
    </source>
</evidence>
<dbReference type="NCBIfam" id="NF003589">
    <property type="entry name" value="PRK05254.1-2"/>
    <property type="match status" value="1"/>
</dbReference>
<comment type="function">
    <text evidence="7 9">Excises uracil residues from the DNA which can arise as a result of misincorporation of dUMP residues by DNA polymerase or due to deamination of cytosine.</text>
</comment>
<dbReference type="VEuPathDB" id="MicrosporidiaDB:G9O61_00g004870"/>
<dbReference type="GO" id="GO:0005739">
    <property type="term" value="C:mitochondrion"/>
    <property type="evidence" value="ECO:0007669"/>
    <property type="project" value="UniProtKB-SubCell"/>
</dbReference>
<dbReference type="Pfam" id="PF03167">
    <property type="entry name" value="UDG"/>
    <property type="match status" value="1"/>
</dbReference>
<dbReference type="VEuPathDB" id="MicrosporidiaDB:AAJ76_900054438"/>
<dbReference type="InterPro" id="IPR018085">
    <property type="entry name" value="Ura-DNA_Glyclase_AS"/>
</dbReference>
<dbReference type="PROSITE" id="PS00130">
    <property type="entry name" value="U_DNA_GLYCOSYLASE"/>
    <property type="match status" value="1"/>
</dbReference>
<reference evidence="11 12" key="1">
    <citation type="journal article" date="2015" name="Environ. Microbiol.">
        <title>Genome analyses suggest the presence of polyploidy and recent human-driven expansions in eight global populations of the honeybee pathogen Nosema ceranae.</title>
        <authorList>
            <person name="Pelin A."/>
            <person name="Selman M."/>
            <person name="Aris-Brosou S."/>
            <person name="Farinelli L."/>
            <person name="Corradi N."/>
        </authorList>
    </citation>
    <scope>NUCLEOTIDE SEQUENCE [LARGE SCALE GENOMIC DNA]</scope>
    <source>
        <strain evidence="11 12">PA08 1199</strain>
    </source>
</reference>
<keyword evidence="12" id="KW-1185">Reference proteome</keyword>
<keyword evidence="7" id="KW-0496">Mitochondrion</keyword>
<dbReference type="SMART" id="SM00987">
    <property type="entry name" value="UreE_C"/>
    <property type="match status" value="1"/>
</dbReference>
<dbReference type="PANTHER" id="PTHR11264:SF0">
    <property type="entry name" value="URACIL-DNA GLYCOSYLASE"/>
    <property type="match status" value="1"/>
</dbReference>
<evidence type="ECO:0000256" key="6">
    <source>
        <dbReference type="ARBA" id="ARBA00023204"/>
    </source>
</evidence>
<dbReference type="VEuPathDB" id="MicrosporidiaDB:NCER_100356"/>
<evidence type="ECO:0000313" key="12">
    <source>
        <dbReference type="Proteomes" id="UP000034350"/>
    </source>
</evidence>
<dbReference type="InterPro" id="IPR005122">
    <property type="entry name" value="Uracil-DNA_glycosylase-like"/>
</dbReference>
<sequence length="255" mass="29376">MKEVKAATDLELLVNKIDSTGYICRLKQSVKTCKICNIKHFISHDWFTDLEKEFKDDYFETLCTKLHGKVFFPKVENIFTFTYFFPLADTKVVILGQDPYHNLNQAMGLAFSVPNNVKIPPSLKNIFQELKNDILDFVIPKHGNLEAWAKQGVLLLNDVLTVEQHKPGSHSDLGWEIFTKAILSKINETCQNVVFIFWGNYARSKSKYVNKHKHLVLEAAHPSPFSAYKFFGCKHFSKTNEYLVKNGKSPINWNL</sequence>
<dbReference type="FunFam" id="3.40.470.10:FF:000001">
    <property type="entry name" value="Uracil-DNA glycosylase"/>
    <property type="match status" value="1"/>
</dbReference>
<dbReference type="GO" id="GO:0005634">
    <property type="term" value="C:nucleus"/>
    <property type="evidence" value="ECO:0007669"/>
    <property type="project" value="UniProtKB-SubCell"/>
</dbReference>
<keyword evidence="5 7" id="KW-0378">Hydrolase</keyword>
<dbReference type="GO" id="GO:0097510">
    <property type="term" value="P:base-excision repair, AP site formation via deaminated base removal"/>
    <property type="evidence" value="ECO:0007669"/>
    <property type="project" value="TreeGrafter"/>
</dbReference>
<dbReference type="HAMAP" id="MF_00148">
    <property type="entry name" value="UDG"/>
    <property type="match status" value="1"/>
</dbReference>
<dbReference type="CDD" id="cd10027">
    <property type="entry name" value="UDG-F1-like"/>
    <property type="match status" value="1"/>
</dbReference>
<comment type="caution">
    <text evidence="11">The sequence shown here is derived from an EMBL/GenBank/DDBJ whole genome shotgun (WGS) entry which is preliminary data.</text>
</comment>
<comment type="catalytic activity">
    <reaction evidence="1 7 9">
        <text>Hydrolyzes single-stranded DNA or mismatched double-stranded DNA and polynucleotides, releasing free uracil.</text>
        <dbReference type="EC" id="3.2.2.27"/>
    </reaction>
</comment>
<name>A0A0F9YTW9_9MICR</name>
<dbReference type="NCBIfam" id="NF003592">
    <property type="entry name" value="PRK05254.1-5"/>
    <property type="match status" value="1"/>
</dbReference>
<dbReference type="EC" id="3.2.2.27" evidence="3 7"/>
<keyword evidence="7" id="KW-0539">Nucleus</keyword>